<keyword evidence="3" id="KW-1185">Reference proteome</keyword>
<comment type="caution">
    <text evidence="2">The sequence shown here is derived from an EMBL/GenBank/DDBJ whole genome shotgun (WGS) entry which is preliminary data.</text>
</comment>
<accession>A0A3E2B2P2</accession>
<protein>
    <submittedName>
        <fullName evidence="2">DUF4358 domain-containing protein</fullName>
    </submittedName>
</protein>
<proteinExistence type="predicted"/>
<dbReference type="EMBL" id="QQRQ01000014">
    <property type="protein sequence ID" value="RFT06254.1"/>
    <property type="molecule type" value="Genomic_DNA"/>
</dbReference>
<feature type="chain" id="PRO_5039662784" evidence="1">
    <location>
        <begin position="23"/>
        <end position="170"/>
    </location>
</feature>
<keyword evidence="1" id="KW-0732">Signal</keyword>
<name>A0A3E2B2P2_9FIRM</name>
<dbReference type="Proteomes" id="UP000260649">
    <property type="component" value="Unassembled WGS sequence"/>
</dbReference>
<dbReference type="AlphaFoldDB" id="A0A3E2B2P2"/>
<evidence type="ECO:0000256" key="1">
    <source>
        <dbReference type="SAM" id="SignalP"/>
    </source>
</evidence>
<evidence type="ECO:0000313" key="3">
    <source>
        <dbReference type="Proteomes" id="UP000260649"/>
    </source>
</evidence>
<gene>
    <name evidence="2" type="ORF">DV520_08570</name>
</gene>
<feature type="signal peptide" evidence="1">
    <location>
        <begin position="1"/>
        <end position="22"/>
    </location>
</feature>
<organism evidence="2 3">
    <name type="scientific">Evtepia gabavorous</name>
    <dbReference type="NCBI Taxonomy" id="2211183"/>
    <lineage>
        <taxon>Bacteria</taxon>
        <taxon>Bacillati</taxon>
        <taxon>Bacillota</taxon>
        <taxon>Clostridia</taxon>
        <taxon>Eubacteriales</taxon>
        <taxon>Evtepia</taxon>
    </lineage>
</organism>
<dbReference type="OrthoDB" id="2084667at2"/>
<dbReference type="GeneID" id="97995784"/>
<dbReference type="InterPro" id="IPR025648">
    <property type="entry name" value="DUF4358"/>
</dbReference>
<sequence>MRNRIRLLVIALLAVLSLAACGNEGSGTATVNMKQLQQAMLAAAPSLSETASTTGDAADAKETFSYVSDLPYDKVENFLLSYSTTGKADEIAVIAVKDSADVTKAADSLRAHVESRRKLFLQYGPAEAARVEKAQVFTKDQYAVLIICDDSPTVKTAFDDFLPSSDTGSD</sequence>
<evidence type="ECO:0000313" key="2">
    <source>
        <dbReference type="EMBL" id="RFT06254.1"/>
    </source>
</evidence>
<dbReference type="RefSeq" id="WP_117142450.1">
    <property type="nucleotide sequence ID" value="NZ_CAKXKJ010000007.1"/>
</dbReference>
<dbReference type="Pfam" id="PF14270">
    <property type="entry name" value="DUF4358"/>
    <property type="match status" value="1"/>
</dbReference>
<reference evidence="2 3" key="1">
    <citation type="submission" date="2018-07" db="EMBL/GenBank/DDBJ databases">
        <title>GABA Modulating Bacteria of the Human Gut Microbiota.</title>
        <authorList>
            <person name="Strandwitz P."/>
            <person name="Kim K.H."/>
            <person name="Terekhova D."/>
            <person name="Liu J.K."/>
            <person name="Sharma A."/>
            <person name="Levering J."/>
            <person name="Mcdonald D."/>
            <person name="Dietrich D."/>
            <person name="Ramadhar T.R."/>
            <person name="Lekbua A."/>
            <person name="Mroue N."/>
            <person name="Liston C."/>
            <person name="Stewart E.J."/>
            <person name="Dubin M.J."/>
            <person name="Zengler K."/>
            <person name="Knight R."/>
            <person name="Gilbert J.A."/>
            <person name="Clardy J."/>
            <person name="Lewis K."/>
        </authorList>
    </citation>
    <scope>NUCLEOTIDE SEQUENCE [LARGE SCALE GENOMIC DNA]</scope>
    <source>
        <strain evidence="2 3">KLE1738</strain>
    </source>
</reference>
<dbReference type="PROSITE" id="PS51257">
    <property type="entry name" value="PROKAR_LIPOPROTEIN"/>
    <property type="match status" value="1"/>
</dbReference>